<keyword evidence="1" id="KW-0805">Transcription regulation</keyword>
<dbReference type="GO" id="GO:0045892">
    <property type="term" value="P:negative regulation of DNA-templated transcription"/>
    <property type="evidence" value="ECO:0007669"/>
    <property type="project" value="TreeGrafter"/>
</dbReference>
<dbReference type="InterPro" id="IPR036388">
    <property type="entry name" value="WH-like_DNA-bd_sf"/>
</dbReference>
<sequence length="254" mass="28210">MAESALFIQSLEKGLAVLQAFRASETMNLREIAQACRITSSSAQRVAYTLEQCGYLKKDPHTKRFRVTVKALGLGYSYLAREPLFQNAHAVLHQLNQECGEIVNLSVPDEGDNMVFVMRVPTSQHIPIYMPVGTRIPMLASSSGRAILAHLPADQLERQLDAARLQRHTPHTTTDAATLRQLVDEAREHRYAYADEEFFQGDVNVAAAILNEDSQPIAAVNISVPKPRWTLERARQDLAPLVIRAARAISKNAA</sequence>
<gene>
    <name evidence="6" type="ordered locus">Bpet2037</name>
</gene>
<dbReference type="Proteomes" id="UP000001225">
    <property type="component" value="Chromosome"/>
</dbReference>
<dbReference type="PROSITE" id="PS51077">
    <property type="entry name" value="HTH_ICLR"/>
    <property type="match status" value="1"/>
</dbReference>
<evidence type="ECO:0000259" key="5">
    <source>
        <dbReference type="PROSITE" id="PS51078"/>
    </source>
</evidence>
<dbReference type="InterPro" id="IPR036390">
    <property type="entry name" value="WH_DNA-bd_sf"/>
</dbReference>
<dbReference type="InterPro" id="IPR005471">
    <property type="entry name" value="Tscrpt_reg_IclR_N"/>
</dbReference>
<dbReference type="InterPro" id="IPR050707">
    <property type="entry name" value="HTH_MetabolicPath_Reg"/>
</dbReference>
<dbReference type="GO" id="GO:0003677">
    <property type="term" value="F:DNA binding"/>
    <property type="evidence" value="ECO:0007669"/>
    <property type="project" value="UniProtKB-KW"/>
</dbReference>
<dbReference type="EMBL" id="AM902716">
    <property type="protein sequence ID" value="CAP42377.1"/>
    <property type="molecule type" value="Genomic_DNA"/>
</dbReference>
<dbReference type="PANTHER" id="PTHR30136:SF24">
    <property type="entry name" value="HTH-TYPE TRANSCRIPTIONAL REPRESSOR ALLR"/>
    <property type="match status" value="1"/>
</dbReference>
<dbReference type="Gene3D" id="3.30.450.40">
    <property type="match status" value="1"/>
</dbReference>
<reference evidence="6 7" key="1">
    <citation type="journal article" date="2008" name="BMC Genomics">
        <title>The missing link: Bordetella petrii is endowed with both the metabolic versatility of environmental bacteria and virulence traits of pathogenic Bordetellae.</title>
        <authorList>
            <person name="Gross R."/>
            <person name="Guzman C.A."/>
            <person name="Sebaihia M."/>
            <person name="Martins Dos Santos V.A."/>
            <person name="Pieper D.H."/>
            <person name="Koebnik R."/>
            <person name="Lechner M."/>
            <person name="Bartels D."/>
            <person name="Buhrmester J."/>
            <person name="Choudhuri J.V."/>
            <person name="Ebensen T."/>
            <person name="Gaigalat L."/>
            <person name="Herrmann S."/>
            <person name="Khachane A.N."/>
            <person name="Larisch C."/>
            <person name="Link S."/>
            <person name="Linke B."/>
            <person name="Meyer F."/>
            <person name="Mormann S."/>
            <person name="Nakunst D."/>
            <person name="Rueckert C."/>
            <person name="Schneiker-Bekel S."/>
            <person name="Schulze K."/>
            <person name="Vorhoelter F.J."/>
            <person name="Yevsa T."/>
            <person name="Engle J.T."/>
            <person name="Goldman W.E."/>
            <person name="Puehler A."/>
            <person name="Goebel U.B."/>
            <person name="Goesmann A."/>
            <person name="Bloecker H."/>
            <person name="Kaiser O."/>
            <person name="Martinez-Arias R."/>
        </authorList>
    </citation>
    <scope>NUCLEOTIDE SEQUENCE [LARGE SCALE GENOMIC DNA]</scope>
    <source>
        <strain evidence="7">ATCC BAA-461 / DSM 12804 / CCUG 43448 / CIP 107267 / Se-1111R</strain>
    </source>
</reference>
<proteinExistence type="predicted"/>
<dbReference type="eggNOG" id="COG1414">
    <property type="taxonomic scope" value="Bacteria"/>
</dbReference>
<dbReference type="SMART" id="SM00346">
    <property type="entry name" value="HTH_ICLR"/>
    <property type="match status" value="1"/>
</dbReference>
<keyword evidence="2" id="KW-0238">DNA-binding</keyword>
<evidence type="ECO:0000313" key="7">
    <source>
        <dbReference type="Proteomes" id="UP000001225"/>
    </source>
</evidence>
<dbReference type="SUPFAM" id="SSF46785">
    <property type="entry name" value="Winged helix' DNA-binding domain"/>
    <property type="match status" value="1"/>
</dbReference>
<keyword evidence="3" id="KW-0804">Transcription</keyword>
<dbReference type="PROSITE" id="PS51078">
    <property type="entry name" value="ICLR_ED"/>
    <property type="match status" value="1"/>
</dbReference>
<keyword evidence="7" id="KW-1185">Reference proteome</keyword>
<dbReference type="AlphaFoldDB" id="A9IK94"/>
<evidence type="ECO:0000313" key="6">
    <source>
        <dbReference type="EMBL" id="CAP42377.1"/>
    </source>
</evidence>
<dbReference type="STRING" id="94624.Bpet2037"/>
<organism evidence="6 7">
    <name type="scientific">Bordetella petrii (strain ATCC BAA-461 / DSM 12804 / CCUG 43448 / CIP 107267 / Se-1111R)</name>
    <dbReference type="NCBI Taxonomy" id="340100"/>
    <lineage>
        <taxon>Bacteria</taxon>
        <taxon>Pseudomonadati</taxon>
        <taxon>Pseudomonadota</taxon>
        <taxon>Betaproteobacteria</taxon>
        <taxon>Burkholderiales</taxon>
        <taxon>Alcaligenaceae</taxon>
        <taxon>Bordetella</taxon>
    </lineage>
</organism>
<accession>A9IK94</accession>
<dbReference type="InterPro" id="IPR029016">
    <property type="entry name" value="GAF-like_dom_sf"/>
</dbReference>
<dbReference type="SUPFAM" id="SSF55781">
    <property type="entry name" value="GAF domain-like"/>
    <property type="match status" value="1"/>
</dbReference>
<dbReference type="InterPro" id="IPR014757">
    <property type="entry name" value="Tscrpt_reg_IclR_C"/>
</dbReference>
<feature type="domain" description="IclR-ED" evidence="5">
    <location>
        <begin position="70"/>
        <end position="254"/>
    </location>
</feature>
<dbReference type="KEGG" id="bpt:Bpet2037"/>
<name>A9IK94_BORPD</name>
<evidence type="ECO:0000256" key="3">
    <source>
        <dbReference type="ARBA" id="ARBA00023163"/>
    </source>
</evidence>
<dbReference type="Pfam" id="PF09339">
    <property type="entry name" value="HTH_IclR"/>
    <property type="match status" value="1"/>
</dbReference>
<evidence type="ECO:0000256" key="1">
    <source>
        <dbReference type="ARBA" id="ARBA00023015"/>
    </source>
</evidence>
<dbReference type="Pfam" id="PF01614">
    <property type="entry name" value="IclR_C"/>
    <property type="match status" value="1"/>
</dbReference>
<dbReference type="GO" id="GO:0003700">
    <property type="term" value="F:DNA-binding transcription factor activity"/>
    <property type="evidence" value="ECO:0007669"/>
    <property type="project" value="TreeGrafter"/>
</dbReference>
<evidence type="ECO:0000259" key="4">
    <source>
        <dbReference type="PROSITE" id="PS51077"/>
    </source>
</evidence>
<feature type="domain" description="HTH iclR-type" evidence="4">
    <location>
        <begin position="8"/>
        <end position="69"/>
    </location>
</feature>
<dbReference type="Gene3D" id="1.10.10.10">
    <property type="entry name" value="Winged helix-like DNA-binding domain superfamily/Winged helix DNA-binding domain"/>
    <property type="match status" value="1"/>
</dbReference>
<evidence type="ECO:0000256" key="2">
    <source>
        <dbReference type="ARBA" id="ARBA00023125"/>
    </source>
</evidence>
<protein>
    <submittedName>
        <fullName evidence="6">Transcriptional regulator, IclR family</fullName>
    </submittedName>
</protein>
<dbReference type="PANTHER" id="PTHR30136">
    <property type="entry name" value="HELIX-TURN-HELIX TRANSCRIPTIONAL REGULATOR, ICLR FAMILY"/>
    <property type="match status" value="1"/>
</dbReference>